<reference evidence="2" key="3">
    <citation type="submission" date="2004-11" db="EMBL/GenBank/DDBJ databases">
        <title>Sequence and features of the Ralstonia metallidurans CH34 heavy metals plasmids pMOL28 and pMOL30.</title>
        <authorList>
            <person name="Monchy S."/>
            <person name="Van der Lelie D."/>
            <person name="Vallaeys T."/>
            <person name="Taghavi S."/>
            <person name="Benotmane M."/>
            <person name="McCorkle S."/>
            <person name="Dunn J."/>
            <person name="Lapidus A."/>
            <person name="Mergeay M."/>
        </authorList>
    </citation>
    <scope>NUCLEOTIDE SEQUENCE</scope>
    <source>
        <strain evidence="2">CH34</strain>
        <plasmid evidence="2">pMOL30</plasmid>
    </source>
</reference>
<geneLocation type="plasmid" evidence="2">
    <name>pMOL30</name>
</geneLocation>
<dbReference type="AlphaFoldDB" id="A0AAI8UZK1"/>
<name>A0AAI8UZK1_CUPMC</name>
<dbReference type="EMBL" id="X71400">
    <property type="protein sequence ID" value="CAI11269.1"/>
    <property type="molecule type" value="Genomic_DNA"/>
</dbReference>
<keyword evidence="2" id="KW-0614">Plasmid</keyword>
<evidence type="ECO:0000256" key="1">
    <source>
        <dbReference type="SAM" id="MobiDB-lite"/>
    </source>
</evidence>
<evidence type="ECO:0000313" key="2">
    <source>
        <dbReference type="EMBL" id="CAI11269.1"/>
    </source>
</evidence>
<reference evidence="2" key="2">
    <citation type="journal article" date="2001" name="J. Bacteriol.">
        <title>Cloning and functional analysis of the pbr lead resistance determinant of Ralstonia metallidurans CH34.</title>
        <authorList>
            <person name="Borremans B."/>
            <person name="Hobman J."/>
            <person name="Provoost A."/>
            <person name="Brown N.L."/>
            <person name="van der Lelie D."/>
        </authorList>
    </citation>
    <scope>NUCLEOTIDE SEQUENCE</scope>
    <source>
        <strain evidence="2">CH34</strain>
    </source>
</reference>
<accession>A0AAI8UZK1</accession>
<sequence length="241" mass="26680">MMPVYLADLQRRLARGAALQPKTCMISLAGDARHRGRKRHGMAAFMRGSQGGFWPGSDLRHSASPGHALGVRCAGRTVRAGRDIVESQSPWGQLWGFLAESFSLPVTILSGSCQPPNSSGCCGSRPTTACPLLPGNAHAWPMWSSNWWPESQCASFERRFPFSRSMPKVASIQGHSKSSNLRSRSRSLPPSSPHPWMRASNPSLTRPRDSLRKGANGFRHELWRARSMRRRWGNDGAYACR</sequence>
<reference evidence="2" key="1">
    <citation type="journal article" date="1995" name="J. Ind. Microbiol.">
        <title>The czc operon of Alcaligenes eutrophus CH34: from resistance mechanism to the removal of heavy metals.</title>
        <authorList>
            <person name="Diels L."/>
            <person name="Dong Q."/>
            <person name="van der Lelie D."/>
            <person name="Baeyens W."/>
            <person name="Mergeay M."/>
        </authorList>
    </citation>
    <scope>NUCLEOTIDE SEQUENCE</scope>
    <source>
        <strain evidence="2">CH34</strain>
    </source>
</reference>
<protein>
    <submittedName>
        <fullName evidence="2">PbrD protein</fullName>
    </submittedName>
</protein>
<feature type="region of interest" description="Disordered" evidence="1">
    <location>
        <begin position="171"/>
        <end position="212"/>
    </location>
</feature>
<organism evidence="2">
    <name type="scientific">Cupriavidus metallidurans (strain ATCC 43123 / DSM 2839 / NBRC 102507 / CH34)</name>
    <name type="common">Ralstonia metallidurans</name>
    <dbReference type="NCBI Taxonomy" id="266264"/>
    <lineage>
        <taxon>Bacteria</taxon>
        <taxon>Pseudomonadati</taxon>
        <taxon>Pseudomonadota</taxon>
        <taxon>Betaproteobacteria</taxon>
        <taxon>Burkholderiales</taxon>
        <taxon>Burkholderiaceae</taxon>
        <taxon>Cupriavidus</taxon>
    </lineage>
</organism>
<feature type="compositionally biased region" description="Low complexity" evidence="1">
    <location>
        <begin position="176"/>
        <end position="189"/>
    </location>
</feature>
<proteinExistence type="predicted"/>
<gene>
    <name evidence="2" type="primary">pbrD</name>
</gene>